<geneLocation type="plasmid" evidence="1 2">
    <name>p_unnamed1</name>
</geneLocation>
<dbReference type="Proteomes" id="UP001061991">
    <property type="component" value="Plasmid p_unnamed1"/>
</dbReference>
<dbReference type="EMBL" id="CP104972">
    <property type="protein sequence ID" value="UXN58464.1"/>
    <property type="molecule type" value="Genomic_DNA"/>
</dbReference>
<keyword evidence="1" id="KW-0614">Plasmid</keyword>
<proteinExistence type="predicted"/>
<organism evidence="1 2">
    <name type="scientific">Phyllobacterium zundukense</name>
    <dbReference type="NCBI Taxonomy" id="1867719"/>
    <lineage>
        <taxon>Bacteria</taxon>
        <taxon>Pseudomonadati</taxon>
        <taxon>Pseudomonadota</taxon>
        <taxon>Alphaproteobacteria</taxon>
        <taxon>Hyphomicrobiales</taxon>
        <taxon>Phyllobacteriaceae</taxon>
        <taxon>Phyllobacterium</taxon>
    </lineage>
</organism>
<evidence type="ECO:0000313" key="1">
    <source>
        <dbReference type="EMBL" id="UXN58464.1"/>
    </source>
</evidence>
<sequence length="287" mass="31578">MSFPVLNLDLLQAFVAVADCRSFTRAASTLNRTQSAISMQVKRLERQAGAELLFRSTAQVGLTPAGERLLHYARRMLVLNQEALGSLREHKLEGRVRLGIMDDYGMTVMPPLIAAFAKIYPNIHIEMETGLTAHMLTRLGRSFDLVIAMHPAGKGEGEFLRREQAIWVSGETDRAEHMNPLPIALSPEGCLFRKWAMDALDAANRPWRIAFVSHSLAAVEAIVLQGLAVTVVKSSTCPQRLRILSEADGMPALPPADVKLHRAPVLPRPAILLAEHLTAALKIELMA</sequence>
<evidence type="ECO:0000313" key="2">
    <source>
        <dbReference type="Proteomes" id="UP001061991"/>
    </source>
</evidence>
<keyword evidence="2" id="KW-1185">Reference proteome</keyword>
<reference evidence="1" key="1">
    <citation type="submission" date="2022-09" db="EMBL/GenBank/DDBJ databases">
        <title>Interaction between co-microsymbionts with complementary sets of symbiotic genes in legume-rhizobium systems.</title>
        <authorList>
            <person name="Safronova V."/>
            <person name="Sazanova A."/>
            <person name="Afonin A."/>
            <person name="Chirak E."/>
        </authorList>
    </citation>
    <scope>NUCLEOTIDE SEQUENCE</scope>
    <source>
        <strain evidence="1">A18/3m</strain>
    </source>
</reference>
<name>A0ACD4CY20_9HYPH</name>
<protein>
    <submittedName>
        <fullName evidence="1">LysR family transcriptional regulator</fullName>
    </submittedName>
</protein>
<accession>A0ACD4CY20</accession>
<gene>
    <name evidence="1" type="ORF">N8E88_10535</name>
</gene>